<dbReference type="Proteomes" id="UP000695022">
    <property type="component" value="Unplaced"/>
</dbReference>
<keyword evidence="3" id="KW-1185">Reference proteome</keyword>
<dbReference type="InterPro" id="IPR009533">
    <property type="entry name" value="FAM107"/>
</dbReference>
<evidence type="ECO:0000256" key="1">
    <source>
        <dbReference type="ARBA" id="ARBA00023054"/>
    </source>
</evidence>
<evidence type="ECO:0000313" key="4">
    <source>
        <dbReference type="RefSeq" id="XP_014677691.1"/>
    </source>
</evidence>
<evidence type="ECO:0000313" key="3">
    <source>
        <dbReference type="Proteomes" id="UP000695022"/>
    </source>
</evidence>
<proteinExistence type="predicted"/>
<dbReference type="GeneID" id="106817533"/>
<feature type="compositionally biased region" description="Basic and acidic residues" evidence="2">
    <location>
        <begin position="123"/>
        <end position="187"/>
    </location>
</feature>
<reference evidence="4" key="1">
    <citation type="submission" date="2025-08" db="UniProtKB">
        <authorList>
            <consortium name="RefSeq"/>
        </authorList>
    </citation>
    <scope>IDENTIFICATION</scope>
</reference>
<dbReference type="RefSeq" id="XP_014677691.1">
    <property type="nucleotide sequence ID" value="XM_014822205.1"/>
</dbReference>
<keyword evidence="1" id="KW-0175">Coiled coil</keyword>
<name>A0ABM1EZS0_PRICU</name>
<dbReference type="PANTHER" id="PTHR16768:SF5">
    <property type="entry name" value="FI14214P"/>
    <property type="match status" value="1"/>
</dbReference>
<dbReference type="PANTHER" id="PTHR16768">
    <property type="entry name" value="DOWN REGULATED IN RENAL CARCINOMA 1/TU3A"/>
    <property type="match status" value="1"/>
</dbReference>
<dbReference type="Pfam" id="PF06625">
    <property type="entry name" value="DUF1151"/>
    <property type="match status" value="1"/>
</dbReference>
<feature type="region of interest" description="Disordered" evidence="2">
    <location>
        <begin position="123"/>
        <end position="199"/>
    </location>
</feature>
<gene>
    <name evidence="4" type="primary">LOC106817533</name>
</gene>
<evidence type="ECO:0000256" key="2">
    <source>
        <dbReference type="SAM" id="MobiDB-lite"/>
    </source>
</evidence>
<accession>A0ABM1EZS0</accession>
<sequence>MERSYDCMVDRQSNMLYQRLLIDLKKNVYYMPMTTSSQPEQLYPEMLIPEPDYYSDSDDDDSLPPYRAGDPATDCHLIAPKKLSNPCSESSERQRLHKEMMLNQKLGINVLNQKTELKKELDRRQEQACKKKEKEEMMTKRSSFEMQLEKRANQLQLDENKDKMERQKIEEEERRKPEFVKVGEKIKGRLSPPNTSNSL</sequence>
<protein>
    <submittedName>
        <fullName evidence="4">Protein FAM107B-like</fullName>
    </submittedName>
</protein>
<organism evidence="3 4">
    <name type="scientific">Priapulus caudatus</name>
    <name type="common">Priapulid worm</name>
    <dbReference type="NCBI Taxonomy" id="37621"/>
    <lineage>
        <taxon>Eukaryota</taxon>
        <taxon>Metazoa</taxon>
        <taxon>Ecdysozoa</taxon>
        <taxon>Scalidophora</taxon>
        <taxon>Priapulida</taxon>
        <taxon>Priapulimorpha</taxon>
        <taxon>Priapulimorphida</taxon>
        <taxon>Priapulidae</taxon>
        <taxon>Priapulus</taxon>
    </lineage>
</organism>